<dbReference type="InterPro" id="IPR000782">
    <property type="entry name" value="FAS1_domain"/>
</dbReference>
<feature type="domain" description="FAS1" evidence="2">
    <location>
        <begin position="86"/>
        <end position="224"/>
    </location>
</feature>
<dbReference type="InterPro" id="IPR036378">
    <property type="entry name" value="FAS1_dom_sf"/>
</dbReference>
<dbReference type="SMART" id="SM00554">
    <property type="entry name" value="FAS1"/>
    <property type="match status" value="1"/>
</dbReference>
<sequence length="235" mass="24396">MALYSIQDRSTQSLATTSRRHPVGDCSKSLKIQLITSTASQTFGQVPYQNQHRKPVMKTAALTLALLASCIALSSTASAPAPAPCPSGGLAEVAQAAGLTTLLQAVETAGLTETVGNKSAHFTIFAPTNQAFTTTIANLGVPNLTLEEAQNLGLLVPILENHILEEPYTESELQNMGSATALGGQELKFGSNGKITTASGNSATITMANVDVCKDIVQVIDAVLVPDVTQKTSGT</sequence>
<dbReference type="SUPFAM" id="SSF82153">
    <property type="entry name" value="FAS1 domain"/>
    <property type="match status" value="1"/>
</dbReference>
<dbReference type="PROSITE" id="PS50213">
    <property type="entry name" value="FAS1"/>
    <property type="match status" value="1"/>
</dbReference>
<dbReference type="Proteomes" id="UP001465755">
    <property type="component" value="Unassembled WGS sequence"/>
</dbReference>
<dbReference type="Pfam" id="PF02469">
    <property type="entry name" value="Fasciclin"/>
    <property type="match status" value="1"/>
</dbReference>
<protein>
    <recommendedName>
        <fullName evidence="2">FAS1 domain-containing protein</fullName>
    </recommendedName>
</protein>
<reference evidence="3 4" key="1">
    <citation type="journal article" date="2024" name="Nat. Commun.">
        <title>Phylogenomics reveals the evolutionary origins of lichenization in chlorophyte algae.</title>
        <authorList>
            <person name="Puginier C."/>
            <person name="Libourel C."/>
            <person name="Otte J."/>
            <person name="Skaloud P."/>
            <person name="Haon M."/>
            <person name="Grisel S."/>
            <person name="Petersen M."/>
            <person name="Berrin J.G."/>
            <person name="Delaux P.M."/>
            <person name="Dal Grande F."/>
            <person name="Keller J."/>
        </authorList>
    </citation>
    <scope>NUCLEOTIDE SEQUENCE [LARGE SCALE GENOMIC DNA]</scope>
    <source>
        <strain evidence="3 4">SAG 2036</strain>
    </source>
</reference>
<dbReference type="EMBL" id="JALJOQ010000012">
    <property type="protein sequence ID" value="KAK9810956.1"/>
    <property type="molecule type" value="Genomic_DNA"/>
</dbReference>
<evidence type="ECO:0000259" key="2">
    <source>
        <dbReference type="PROSITE" id="PS50213"/>
    </source>
</evidence>
<feature type="region of interest" description="Disordered" evidence="1">
    <location>
        <begin position="1"/>
        <end position="24"/>
    </location>
</feature>
<dbReference type="AlphaFoldDB" id="A0AAW1PC66"/>
<gene>
    <name evidence="3" type="ORF">WJX73_000845</name>
</gene>
<accession>A0AAW1PC66</accession>
<dbReference type="InterPro" id="IPR050904">
    <property type="entry name" value="Adhesion/Biosynth-related"/>
</dbReference>
<feature type="compositionally biased region" description="Polar residues" evidence="1">
    <location>
        <begin position="7"/>
        <end position="17"/>
    </location>
</feature>
<evidence type="ECO:0000256" key="1">
    <source>
        <dbReference type="SAM" id="MobiDB-lite"/>
    </source>
</evidence>
<organism evidence="3 4">
    <name type="scientific">Symbiochloris irregularis</name>
    <dbReference type="NCBI Taxonomy" id="706552"/>
    <lineage>
        <taxon>Eukaryota</taxon>
        <taxon>Viridiplantae</taxon>
        <taxon>Chlorophyta</taxon>
        <taxon>core chlorophytes</taxon>
        <taxon>Trebouxiophyceae</taxon>
        <taxon>Trebouxiales</taxon>
        <taxon>Trebouxiaceae</taxon>
        <taxon>Symbiochloris</taxon>
    </lineage>
</organism>
<dbReference type="PANTHER" id="PTHR10900:SF77">
    <property type="entry name" value="FI19380P1"/>
    <property type="match status" value="1"/>
</dbReference>
<name>A0AAW1PC66_9CHLO</name>
<dbReference type="PANTHER" id="PTHR10900">
    <property type="entry name" value="PERIOSTIN-RELATED"/>
    <property type="match status" value="1"/>
</dbReference>
<keyword evidence="4" id="KW-1185">Reference proteome</keyword>
<evidence type="ECO:0000313" key="4">
    <source>
        <dbReference type="Proteomes" id="UP001465755"/>
    </source>
</evidence>
<proteinExistence type="predicted"/>
<dbReference type="Gene3D" id="2.30.180.10">
    <property type="entry name" value="FAS1 domain"/>
    <property type="match status" value="1"/>
</dbReference>
<comment type="caution">
    <text evidence="3">The sequence shown here is derived from an EMBL/GenBank/DDBJ whole genome shotgun (WGS) entry which is preliminary data.</text>
</comment>
<evidence type="ECO:0000313" key="3">
    <source>
        <dbReference type="EMBL" id="KAK9810956.1"/>
    </source>
</evidence>